<evidence type="ECO:0000313" key="4">
    <source>
        <dbReference type="Proteomes" id="UP001189429"/>
    </source>
</evidence>
<evidence type="ECO:0000256" key="1">
    <source>
        <dbReference type="SAM" id="MobiDB-lite"/>
    </source>
</evidence>
<protein>
    <recommendedName>
        <fullName evidence="5">Major facilitator superfamily (MFS) profile domain-containing protein</fullName>
    </recommendedName>
</protein>
<dbReference type="EMBL" id="CAUYUJ010020771">
    <property type="protein sequence ID" value="CAK0900398.1"/>
    <property type="molecule type" value="Genomic_DNA"/>
</dbReference>
<accession>A0ABN9XL16</accession>
<name>A0ABN9XL16_9DINO</name>
<keyword evidence="2" id="KW-1133">Transmembrane helix</keyword>
<feature type="transmembrane region" description="Helical" evidence="2">
    <location>
        <begin position="330"/>
        <end position="349"/>
    </location>
</feature>
<feature type="transmembrane region" description="Helical" evidence="2">
    <location>
        <begin position="184"/>
        <end position="205"/>
    </location>
</feature>
<feature type="transmembrane region" description="Helical" evidence="2">
    <location>
        <begin position="43"/>
        <end position="61"/>
    </location>
</feature>
<reference evidence="3" key="1">
    <citation type="submission" date="2023-10" db="EMBL/GenBank/DDBJ databases">
        <authorList>
            <person name="Chen Y."/>
            <person name="Shah S."/>
            <person name="Dougan E. K."/>
            <person name="Thang M."/>
            <person name="Chan C."/>
        </authorList>
    </citation>
    <scope>NUCLEOTIDE SEQUENCE [LARGE SCALE GENOMIC DNA]</scope>
</reference>
<proteinExistence type="predicted"/>
<feature type="transmembrane region" description="Helical" evidence="2">
    <location>
        <begin position="111"/>
        <end position="136"/>
    </location>
</feature>
<evidence type="ECO:0000313" key="3">
    <source>
        <dbReference type="EMBL" id="CAK0900398.1"/>
    </source>
</evidence>
<dbReference type="Gene3D" id="1.20.1250.20">
    <property type="entry name" value="MFS general substrate transporter like domains"/>
    <property type="match status" value="1"/>
</dbReference>
<evidence type="ECO:0000256" key="2">
    <source>
        <dbReference type="SAM" id="Phobius"/>
    </source>
</evidence>
<feature type="region of interest" description="Disordered" evidence="1">
    <location>
        <begin position="811"/>
        <end position="830"/>
    </location>
</feature>
<organism evidence="3 4">
    <name type="scientific">Prorocentrum cordatum</name>
    <dbReference type="NCBI Taxonomy" id="2364126"/>
    <lineage>
        <taxon>Eukaryota</taxon>
        <taxon>Sar</taxon>
        <taxon>Alveolata</taxon>
        <taxon>Dinophyceae</taxon>
        <taxon>Prorocentrales</taxon>
        <taxon>Prorocentraceae</taxon>
        <taxon>Prorocentrum</taxon>
    </lineage>
</organism>
<feature type="transmembrane region" description="Helical" evidence="2">
    <location>
        <begin position="269"/>
        <end position="295"/>
    </location>
</feature>
<feature type="transmembrane region" description="Helical" evidence="2">
    <location>
        <begin position="301"/>
        <end position="318"/>
    </location>
</feature>
<feature type="transmembrane region" description="Helical" evidence="2">
    <location>
        <begin position="148"/>
        <end position="172"/>
    </location>
</feature>
<dbReference type="SUPFAM" id="SSF103473">
    <property type="entry name" value="MFS general substrate transporter"/>
    <property type="match status" value="1"/>
</dbReference>
<feature type="transmembrane region" description="Helical" evidence="2">
    <location>
        <begin position="12"/>
        <end position="31"/>
    </location>
</feature>
<dbReference type="Proteomes" id="UP001189429">
    <property type="component" value="Unassembled WGS sequence"/>
</dbReference>
<gene>
    <name evidence="3" type="ORF">PCOR1329_LOCUS77686</name>
</gene>
<evidence type="ECO:0008006" key="5">
    <source>
        <dbReference type="Google" id="ProtNLM"/>
    </source>
</evidence>
<feature type="transmembrane region" description="Helical" evidence="2">
    <location>
        <begin position="81"/>
        <end position="99"/>
    </location>
</feature>
<keyword evidence="2" id="KW-0812">Transmembrane</keyword>
<sequence>MMQIADASSALVVPLVFGPVYGIAYSMLFAWKVGNDSSAALQRFGWICMFVSKVLFTKLIPESYAIAELCGLNPSTSGLLVSVYAGAHMIGYGILWGMFRSSTQKLSSAELFSAYAMAAICLTVGTVGFAAVTPHVEYFPHVWLRGGALLLCRAIAGVGGGMMVYAALNVASSNGTPEQKRENTAWLTVASAVGAGCGPILASASQSIRQLMSVDGFQFYDDVLLCFAVCMGVSRLRGLSRDTAEHAAFQKVQQPPEAPLQLRHASKRALLWCASLCCIRTFVMSGAEVATALILEESASWSRVSIGLAIGVAFLLSWPVKAILGRTQFGITAASTQILLVGALLATLMMSRSMAIPPGSFWSLLAADTILLPQLIVAGGYLDGIMLSLPSLAPGPGMPSQHDVQLLRGFCTDGLGRFMGPPIARWIATSSGFCDGQDLYSIVQFCGIAVMIVVFKMFVLPAYDEARGWTQRGGRGECAASDAPLLGDPSREAGDLQPSMRADMYGEYWVSLPARLAHDKLTEGPFSLDSHPCAGKRLALIIRGESFREGRQHSRSVGSEASITEQMLASASHMSLIVEPFRQAGYEVEVFLQTRHISDDLTEKLHSWYGDTLTRTEFSDNTKSAYKPRKYNQTTGKFETGPDYTPQVAGSGLVASWELCMMNLARSLREQKRDFSHVLVIRADQIFKVNVGQILLNLDAEDREKILYANKHVVHGPDGQPIEEGQCPSGRRFFGDRWDSADGTPSVSDQFHWFPFGLANVMMKCGFPGHQAWDKHQAWVGEARLGFLTPGPFESDPSKGWNPLFRLAGRAEREPTEAELSRVPREWPIR</sequence>
<keyword evidence="4" id="KW-1185">Reference proteome</keyword>
<comment type="caution">
    <text evidence="3">The sequence shown here is derived from an EMBL/GenBank/DDBJ whole genome shotgun (WGS) entry which is preliminary data.</text>
</comment>
<keyword evidence="2" id="KW-0472">Membrane</keyword>
<dbReference type="InterPro" id="IPR036259">
    <property type="entry name" value="MFS_trans_sf"/>
</dbReference>